<protein>
    <submittedName>
        <fullName evidence="1">CLUMA_CG013579, isoform A</fullName>
    </submittedName>
</protein>
<organism evidence="1 2">
    <name type="scientific">Clunio marinus</name>
    <dbReference type="NCBI Taxonomy" id="568069"/>
    <lineage>
        <taxon>Eukaryota</taxon>
        <taxon>Metazoa</taxon>
        <taxon>Ecdysozoa</taxon>
        <taxon>Arthropoda</taxon>
        <taxon>Hexapoda</taxon>
        <taxon>Insecta</taxon>
        <taxon>Pterygota</taxon>
        <taxon>Neoptera</taxon>
        <taxon>Endopterygota</taxon>
        <taxon>Diptera</taxon>
        <taxon>Nematocera</taxon>
        <taxon>Chironomoidea</taxon>
        <taxon>Chironomidae</taxon>
        <taxon>Clunio</taxon>
    </lineage>
</organism>
<dbReference type="OrthoDB" id="60433at2759"/>
<reference evidence="1 2" key="1">
    <citation type="submission" date="2015-04" db="EMBL/GenBank/DDBJ databases">
        <authorList>
            <person name="Syromyatnikov M.Y."/>
            <person name="Popov V.N."/>
        </authorList>
    </citation>
    <scope>NUCLEOTIDE SEQUENCE [LARGE SCALE GENOMIC DNA]</scope>
</reference>
<evidence type="ECO:0000313" key="1">
    <source>
        <dbReference type="EMBL" id="CRL00306.1"/>
    </source>
</evidence>
<name>A0A1J1IKL6_9DIPT</name>
<dbReference type="STRING" id="568069.A0A1J1IKL6"/>
<dbReference type="EMBL" id="CVRI01000054">
    <property type="protein sequence ID" value="CRL00306.1"/>
    <property type="molecule type" value="Genomic_DNA"/>
</dbReference>
<dbReference type="Proteomes" id="UP000183832">
    <property type="component" value="Unassembled WGS sequence"/>
</dbReference>
<dbReference type="AlphaFoldDB" id="A0A1J1IKL6"/>
<sequence>MCFICERLKNLDETTGSSESLTNHPKAKEWMLAAARANYQELAKLASEHPQLVKLQILIMG</sequence>
<proteinExistence type="predicted"/>
<keyword evidence="2" id="KW-1185">Reference proteome</keyword>
<accession>A0A1J1IKL6</accession>
<gene>
    <name evidence="1" type="primary">putative GM09162p</name>
    <name evidence="1" type="ORF">CLUMA_CG013579</name>
</gene>
<evidence type="ECO:0000313" key="2">
    <source>
        <dbReference type="Proteomes" id="UP000183832"/>
    </source>
</evidence>